<dbReference type="RefSeq" id="WP_153339779.1">
    <property type="nucleotide sequence ID" value="NZ_WEGI01000003.1"/>
</dbReference>
<dbReference type="Gene3D" id="3.40.50.720">
    <property type="entry name" value="NAD(P)-binding Rossmann-like Domain"/>
    <property type="match status" value="1"/>
</dbReference>
<dbReference type="OrthoDB" id="3510772at2"/>
<feature type="domain" description="NAD(P)-binding" evidence="1">
    <location>
        <begin position="7"/>
        <end position="172"/>
    </location>
</feature>
<sequence length="278" mass="29253">MTVVVTGATGTVGGLVVRRLLEAGREVRAVTRDPEGAVLPDSVEVVGGDLDVPDSLTRAFTGAEALLLIARPATAADVARLACRCGIGRIVTLSSMLADSEPPDAVGHRAMERAVEGVEVAWTHLRPGMFAANLLTWAPSIRATGVVREPYAAAAQTPIHEADIAAVAATALVGAGHAGRRYPLTGPQTLTKAEQVAAIGAGIGRALEFEEISPDEWRRENADRVPPFVQDFLLDIWARSAARPEPVLNTVAEVTGRPGRPLVEWAADRAAEFDGAPR</sequence>
<dbReference type="Proteomes" id="UP000431401">
    <property type="component" value="Unassembled WGS sequence"/>
</dbReference>
<keyword evidence="3" id="KW-1185">Reference proteome</keyword>
<dbReference type="Pfam" id="PF13460">
    <property type="entry name" value="NAD_binding_10"/>
    <property type="match status" value="1"/>
</dbReference>
<name>A0A7K0DM64_9NOCA</name>
<dbReference type="EMBL" id="WEGI01000003">
    <property type="protein sequence ID" value="MQY25914.1"/>
    <property type="molecule type" value="Genomic_DNA"/>
</dbReference>
<dbReference type="InterPro" id="IPR051604">
    <property type="entry name" value="Ergot_Alk_Oxidoreductase"/>
</dbReference>
<reference evidence="2 3" key="1">
    <citation type="submission" date="2019-10" db="EMBL/GenBank/DDBJ databases">
        <title>Nocardia macrotermitis sp. nov. and Nocardia aurantia sp. nov., isolated from the gut of fungus growing-termite Macrotermes natalensis.</title>
        <authorList>
            <person name="Benndorf R."/>
            <person name="Schwitalla J."/>
            <person name="Martin K."/>
            <person name="De Beer W."/>
            <person name="Kaster A.-K."/>
            <person name="Vollmers J."/>
            <person name="Poulsen M."/>
            <person name="Beemelmanns C."/>
        </authorList>
    </citation>
    <scope>NUCLEOTIDE SEQUENCE [LARGE SCALE GENOMIC DNA]</scope>
    <source>
        <strain evidence="2 3">RB56</strain>
    </source>
</reference>
<evidence type="ECO:0000259" key="1">
    <source>
        <dbReference type="Pfam" id="PF13460"/>
    </source>
</evidence>
<comment type="caution">
    <text evidence="2">The sequence shown here is derived from an EMBL/GenBank/DDBJ whole genome shotgun (WGS) entry which is preliminary data.</text>
</comment>
<protein>
    <submittedName>
        <fullName evidence="2">NAD(P)H azoreductase</fullName>
        <ecNumber evidence="2">1.7.-.-</ecNumber>
    </submittedName>
</protein>
<dbReference type="Gene3D" id="3.90.25.10">
    <property type="entry name" value="UDP-galactose 4-epimerase, domain 1"/>
    <property type="match status" value="1"/>
</dbReference>
<gene>
    <name evidence="2" type="primary">azoB_2</name>
    <name evidence="2" type="ORF">NRB56_14730</name>
</gene>
<keyword evidence="2" id="KW-0560">Oxidoreductase</keyword>
<evidence type="ECO:0000313" key="3">
    <source>
        <dbReference type="Proteomes" id="UP000431401"/>
    </source>
</evidence>
<proteinExistence type="predicted"/>
<dbReference type="InterPro" id="IPR016040">
    <property type="entry name" value="NAD(P)-bd_dom"/>
</dbReference>
<evidence type="ECO:0000313" key="2">
    <source>
        <dbReference type="EMBL" id="MQY25914.1"/>
    </source>
</evidence>
<dbReference type="SUPFAM" id="SSF51735">
    <property type="entry name" value="NAD(P)-binding Rossmann-fold domains"/>
    <property type="match status" value="1"/>
</dbReference>
<dbReference type="PANTHER" id="PTHR43162:SF1">
    <property type="entry name" value="PRESTALK A DIFFERENTIATION PROTEIN A"/>
    <property type="match status" value="1"/>
</dbReference>
<accession>A0A7K0DM64</accession>
<dbReference type="PANTHER" id="PTHR43162">
    <property type="match status" value="1"/>
</dbReference>
<dbReference type="InterPro" id="IPR036291">
    <property type="entry name" value="NAD(P)-bd_dom_sf"/>
</dbReference>
<dbReference type="EC" id="1.7.-.-" evidence="2"/>
<dbReference type="AlphaFoldDB" id="A0A7K0DM64"/>
<organism evidence="2 3">
    <name type="scientific">Nocardia aurantia</name>
    <dbReference type="NCBI Taxonomy" id="2585199"/>
    <lineage>
        <taxon>Bacteria</taxon>
        <taxon>Bacillati</taxon>
        <taxon>Actinomycetota</taxon>
        <taxon>Actinomycetes</taxon>
        <taxon>Mycobacteriales</taxon>
        <taxon>Nocardiaceae</taxon>
        <taxon>Nocardia</taxon>
    </lineage>
</organism>
<dbReference type="GO" id="GO:0016491">
    <property type="term" value="F:oxidoreductase activity"/>
    <property type="evidence" value="ECO:0007669"/>
    <property type="project" value="UniProtKB-KW"/>
</dbReference>